<sequence>MTMYDLKKFRPDYIANSFFSKHVDIAKKLNITLSKKCEPYIPD</sequence>
<protein>
    <submittedName>
        <fullName evidence="1">Uncharacterized protein</fullName>
    </submittedName>
</protein>
<name>A0A381RSK9_9ZZZZ</name>
<proteinExistence type="predicted"/>
<evidence type="ECO:0000313" key="1">
    <source>
        <dbReference type="EMBL" id="SUZ94862.1"/>
    </source>
</evidence>
<dbReference type="EMBL" id="UINC01002273">
    <property type="protein sequence ID" value="SUZ94862.1"/>
    <property type="molecule type" value="Genomic_DNA"/>
</dbReference>
<dbReference type="AlphaFoldDB" id="A0A381RSK9"/>
<organism evidence="1">
    <name type="scientific">marine metagenome</name>
    <dbReference type="NCBI Taxonomy" id="408172"/>
    <lineage>
        <taxon>unclassified sequences</taxon>
        <taxon>metagenomes</taxon>
        <taxon>ecological metagenomes</taxon>
    </lineage>
</organism>
<gene>
    <name evidence="1" type="ORF">METZ01_LOCUS47716</name>
</gene>
<accession>A0A381RSK9</accession>
<reference evidence="1" key="1">
    <citation type="submission" date="2018-05" db="EMBL/GenBank/DDBJ databases">
        <authorList>
            <person name="Lanie J.A."/>
            <person name="Ng W.-L."/>
            <person name="Kazmierczak K.M."/>
            <person name="Andrzejewski T.M."/>
            <person name="Davidsen T.M."/>
            <person name="Wayne K.J."/>
            <person name="Tettelin H."/>
            <person name="Glass J.I."/>
            <person name="Rusch D."/>
            <person name="Podicherti R."/>
            <person name="Tsui H.-C.T."/>
            <person name="Winkler M.E."/>
        </authorList>
    </citation>
    <scope>NUCLEOTIDE SEQUENCE</scope>
</reference>